<gene>
    <name evidence="1" type="ORF">SSLN_LOCUS12886</name>
</gene>
<dbReference type="WBParaSite" id="SSLN_0001338301-mRNA-1">
    <property type="protein sequence ID" value="SSLN_0001338301-mRNA-1"/>
    <property type="gene ID" value="SSLN_0001338301"/>
</dbReference>
<evidence type="ECO:0000313" key="3">
    <source>
        <dbReference type="WBParaSite" id="SSLN_0001338301-mRNA-1"/>
    </source>
</evidence>
<name>A0A183T8T7_SCHSO</name>
<sequence>MQERLEEKAMENIVLDVAEKKQKKIIVIALLQLATKRPKAKYRPNRVTAGFCIIMEVDNSDSHLAFLAQMQLHARLVAG</sequence>
<dbReference type="AlphaFoldDB" id="A0A183T8T7"/>
<dbReference type="EMBL" id="UYSU01037615">
    <property type="protein sequence ID" value="VDL99271.1"/>
    <property type="molecule type" value="Genomic_DNA"/>
</dbReference>
<proteinExistence type="predicted"/>
<reference evidence="3" key="1">
    <citation type="submission" date="2016-06" db="UniProtKB">
        <authorList>
            <consortium name="WormBaseParasite"/>
        </authorList>
    </citation>
    <scope>IDENTIFICATION</scope>
</reference>
<dbReference type="Proteomes" id="UP000275846">
    <property type="component" value="Unassembled WGS sequence"/>
</dbReference>
<evidence type="ECO:0000313" key="1">
    <source>
        <dbReference type="EMBL" id="VDL99271.1"/>
    </source>
</evidence>
<protein>
    <submittedName>
        <fullName evidence="1 3">Uncharacterized protein</fullName>
    </submittedName>
</protein>
<evidence type="ECO:0000313" key="2">
    <source>
        <dbReference type="Proteomes" id="UP000275846"/>
    </source>
</evidence>
<reference evidence="1 2" key="2">
    <citation type="submission" date="2018-11" db="EMBL/GenBank/DDBJ databases">
        <authorList>
            <consortium name="Pathogen Informatics"/>
        </authorList>
    </citation>
    <scope>NUCLEOTIDE SEQUENCE [LARGE SCALE GENOMIC DNA]</scope>
    <source>
        <strain evidence="1 2">NST_G2</strain>
    </source>
</reference>
<accession>A0A183T8T7</accession>
<keyword evidence="2" id="KW-1185">Reference proteome</keyword>
<organism evidence="3">
    <name type="scientific">Schistocephalus solidus</name>
    <name type="common">Tapeworm</name>
    <dbReference type="NCBI Taxonomy" id="70667"/>
    <lineage>
        <taxon>Eukaryota</taxon>
        <taxon>Metazoa</taxon>
        <taxon>Spiralia</taxon>
        <taxon>Lophotrochozoa</taxon>
        <taxon>Platyhelminthes</taxon>
        <taxon>Cestoda</taxon>
        <taxon>Eucestoda</taxon>
        <taxon>Diphyllobothriidea</taxon>
        <taxon>Diphyllobothriidae</taxon>
        <taxon>Schistocephalus</taxon>
    </lineage>
</organism>